<dbReference type="InterPro" id="IPR016024">
    <property type="entry name" value="ARM-type_fold"/>
</dbReference>
<sequence length="531" mass="59434">MSSHSRPDFWTNSVEPEAGECGSIGPPSAIPVSLSDSESTVSNRPGLGFTLDKSLTKAADKVVRILTRMSEGLGRGPNALMGRMLISGEWGAYPCHSRYCRVHQDSLGPSILWSSPSVDNVLDILFSPYCPQCRERYVKSLTRSEVFLDGCRKLVEGVREPNPSARRLHAYYISALSYFHSSFRCRFLELGADNALRDLRNEGKLWPRDFLVGPATRALFSLTETVIMPVVRVFDEQKRKVDAYFPRPLPEHDLSAIEAQTCDFVSTLLQALASPSLQVLAAYHLSLALVLSYHGLTQMVAPLSRALNAEVVDWLWGQLLRSEDPVARGALGRLLCNLYDFLSYAAFTSKWSADIGVSAGIWLWRTLWVPFFDLRSDLVSVVAIRKHVVCRVCKVFFRWSRTASSICYEAQADIQELLVKYEPSTLTRKRRRLSQDQESPITVLIQKIASPLFRLAASLEKERRISQSPHLHEIDRAIPRLLLSEVVGNIADVAINNSATLDAAVSISPVLKCAVPWHDSVCRYETMLAQH</sequence>
<dbReference type="AlphaFoldDB" id="A0A5C3N0G2"/>
<proteinExistence type="predicted"/>
<organism evidence="2 3">
    <name type="scientific">Heliocybe sulcata</name>
    <dbReference type="NCBI Taxonomy" id="5364"/>
    <lineage>
        <taxon>Eukaryota</taxon>
        <taxon>Fungi</taxon>
        <taxon>Dikarya</taxon>
        <taxon>Basidiomycota</taxon>
        <taxon>Agaricomycotina</taxon>
        <taxon>Agaricomycetes</taxon>
        <taxon>Gloeophyllales</taxon>
        <taxon>Gloeophyllaceae</taxon>
        <taxon>Heliocybe</taxon>
    </lineage>
</organism>
<dbReference type="Proteomes" id="UP000305948">
    <property type="component" value="Unassembled WGS sequence"/>
</dbReference>
<evidence type="ECO:0000256" key="1">
    <source>
        <dbReference type="SAM" id="MobiDB-lite"/>
    </source>
</evidence>
<keyword evidence="3" id="KW-1185">Reference proteome</keyword>
<reference evidence="2 3" key="1">
    <citation type="journal article" date="2019" name="Nat. Ecol. Evol.">
        <title>Megaphylogeny resolves global patterns of mushroom evolution.</title>
        <authorList>
            <person name="Varga T."/>
            <person name="Krizsan K."/>
            <person name="Foldi C."/>
            <person name="Dima B."/>
            <person name="Sanchez-Garcia M."/>
            <person name="Sanchez-Ramirez S."/>
            <person name="Szollosi G.J."/>
            <person name="Szarkandi J.G."/>
            <person name="Papp V."/>
            <person name="Albert L."/>
            <person name="Andreopoulos W."/>
            <person name="Angelini C."/>
            <person name="Antonin V."/>
            <person name="Barry K.W."/>
            <person name="Bougher N.L."/>
            <person name="Buchanan P."/>
            <person name="Buyck B."/>
            <person name="Bense V."/>
            <person name="Catcheside P."/>
            <person name="Chovatia M."/>
            <person name="Cooper J."/>
            <person name="Damon W."/>
            <person name="Desjardin D."/>
            <person name="Finy P."/>
            <person name="Geml J."/>
            <person name="Haridas S."/>
            <person name="Hughes K."/>
            <person name="Justo A."/>
            <person name="Karasinski D."/>
            <person name="Kautmanova I."/>
            <person name="Kiss B."/>
            <person name="Kocsube S."/>
            <person name="Kotiranta H."/>
            <person name="LaButti K.M."/>
            <person name="Lechner B.E."/>
            <person name="Liimatainen K."/>
            <person name="Lipzen A."/>
            <person name="Lukacs Z."/>
            <person name="Mihaltcheva S."/>
            <person name="Morgado L.N."/>
            <person name="Niskanen T."/>
            <person name="Noordeloos M.E."/>
            <person name="Ohm R.A."/>
            <person name="Ortiz-Santana B."/>
            <person name="Ovrebo C."/>
            <person name="Racz N."/>
            <person name="Riley R."/>
            <person name="Savchenko A."/>
            <person name="Shiryaev A."/>
            <person name="Soop K."/>
            <person name="Spirin V."/>
            <person name="Szebenyi C."/>
            <person name="Tomsovsky M."/>
            <person name="Tulloss R.E."/>
            <person name="Uehling J."/>
            <person name="Grigoriev I.V."/>
            <person name="Vagvolgyi C."/>
            <person name="Papp T."/>
            <person name="Martin F.M."/>
            <person name="Miettinen O."/>
            <person name="Hibbett D.S."/>
            <person name="Nagy L.G."/>
        </authorList>
    </citation>
    <scope>NUCLEOTIDE SEQUENCE [LARGE SCALE GENOMIC DNA]</scope>
    <source>
        <strain evidence="2 3">OMC1185</strain>
    </source>
</reference>
<evidence type="ECO:0000313" key="2">
    <source>
        <dbReference type="EMBL" id="TFK51094.1"/>
    </source>
</evidence>
<evidence type="ECO:0000313" key="3">
    <source>
        <dbReference type="Proteomes" id="UP000305948"/>
    </source>
</evidence>
<feature type="region of interest" description="Disordered" evidence="1">
    <location>
        <begin position="1"/>
        <end position="27"/>
    </location>
</feature>
<accession>A0A5C3N0G2</accession>
<gene>
    <name evidence="2" type="ORF">OE88DRAFT_221586</name>
</gene>
<dbReference type="OrthoDB" id="3229905at2759"/>
<dbReference type="EMBL" id="ML213512">
    <property type="protein sequence ID" value="TFK51094.1"/>
    <property type="molecule type" value="Genomic_DNA"/>
</dbReference>
<protein>
    <submittedName>
        <fullName evidence="2">Uncharacterized protein</fullName>
    </submittedName>
</protein>
<dbReference type="SUPFAM" id="SSF48371">
    <property type="entry name" value="ARM repeat"/>
    <property type="match status" value="1"/>
</dbReference>
<name>A0A5C3N0G2_9AGAM</name>
<feature type="compositionally biased region" description="Polar residues" evidence="1">
    <location>
        <begin position="1"/>
        <end position="14"/>
    </location>
</feature>